<proteinExistence type="predicted"/>
<keyword evidence="2" id="KW-0677">Repeat</keyword>
<protein>
    <submittedName>
        <fullName evidence="8">Zinc finger protein 987</fullName>
    </submittedName>
</protein>
<evidence type="ECO:0000256" key="3">
    <source>
        <dbReference type="ARBA" id="ARBA00022771"/>
    </source>
</evidence>
<evidence type="ECO:0000256" key="2">
    <source>
        <dbReference type="ARBA" id="ARBA00022737"/>
    </source>
</evidence>
<dbReference type="Gene3D" id="3.30.160.60">
    <property type="entry name" value="Classic Zinc Finger"/>
    <property type="match status" value="2"/>
</dbReference>
<dbReference type="PROSITE" id="PS50157">
    <property type="entry name" value="ZINC_FINGER_C2H2_2"/>
    <property type="match status" value="3"/>
</dbReference>
<evidence type="ECO:0000313" key="9">
    <source>
        <dbReference type="Proteomes" id="UP000762676"/>
    </source>
</evidence>
<dbReference type="PROSITE" id="PS00028">
    <property type="entry name" value="ZINC_FINGER_C2H2_1"/>
    <property type="match status" value="3"/>
</dbReference>
<dbReference type="GO" id="GO:0000978">
    <property type="term" value="F:RNA polymerase II cis-regulatory region sequence-specific DNA binding"/>
    <property type="evidence" value="ECO:0007669"/>
    <property type="project" value="TreeGrafter"/>
</dbReference>
<evidence type="ECO:0000259" key="7">
    <source>
        <dbReference type="PROSITE" id="PS50157"/>
    </source>
</evidence>
<keyword evidence="4" id="KW-0862">Zinc</keyword>
<gene>
    <name evidence="8" type="ORF">ElyMa_001019200</name>
</gene>
<reference evidence="8 9" key="1">
    <citation type="journal article" date="2021" name="Elife">
        <title>Chloroplast acquisition without the gene transfer in kleptoplastic sea slugs, Plakobranchus ocellatus.</title>
        <authorList>
            <person name="Maeda T."/>
            <person name="Takahashi S."/>
            <person name="Yoshida T."/>
            <person name="Shimamura S."/>
            <person name="Takaki Y."/>
            <person name="Nagai Y."/>
            <person name="Toyoda A."/>
            <person name="Suzuki Y."/>
            <person name="Arimoto A."/>
            <person name="Ishii H."/>
            <person name="Satoh N."/>
            <person name="Nishiyama T."/>
            <person name="Hasebe M."/>
            <person name="Maruyama T."/>
            <person name="Minagawa J."/>
            <person name="Obokata J."/>
            <person name="Shigenobu S."/>
        </authorList>
    </citation>
    <scope>NUCLEOTIDE SEQUENCE [LARGE SCALE GENOMIC DNA]</scope>
</reference>
<dbReference type="Proteomes" id="UP000762676">
    <property type="component" value="Unassembled WGS sequence"/>
</dbReference>
<dbReference type="EMBL" id="BMAT01002063">
    <property type="protein sequence ID" value="GFR98416.1"/>
    <property type="molecule type" value="Genomic_DNA"/>
</dbReference>
<dbReference type="AlphaFoldDB" id="A0AAV4HMJ7"/>
<evidence type="ECO:0000256" key="6">
    <source>
        <dbReference type="PROSITE-ProRule" id="PRU00042"/>
    </source>
</evidence>
<keyword evidence="9" id="KW-1185">Reference proteome</keyword>
<accession>A0AAV4HMJ7</accession>
<dbReference type="SUPFAM" id="SSF57667">
    <property type="entry name" value="beta-beta-alpha zinc fingers"/>
    <property type="match status" value="2"/>
</dbReference>
<dbReference type="PANTHER" id="PTHR24388:SF104">
    <property type="entry name" value="AT-RICH BINDING PROTEIN-RELATED"/>
    <property type="match status" value="1"/>
</dbReference>
<comment type="caution">
    <text evidence="8">The sequence shown here is derived from an EMBL/GenBank/DDBJ whole genome shotgun (WGS) entry which is preliminary data.</text>
</comment>
<keyword evidence="1" id="KW-0479">Metal-binding</keyword>
<evidence type="ECO:0000256" key="1">
    <source>
        <dbReference type="ARBA" id="ARBA00022723"/>
    </source>
</evidence>
<keyword evidence="5" id="KW-0539">Nucleus</keyword>
<feature type="domain" description="C2H2-type" evidence="7">
    <location>
        <begin position="19"/>
        <end position="47"/>
    </location>
</feature>
<dbReference type="SMART" id="SM00355">
    <property type="entry name" value="ZnF_C2H2"/>
    <property type="match status" value="3"/>
</dbReference>
<feature type="domain" description="C2H2-type" evidence="7">
    <location>
        <begin position="48"/>
        <end position="75"/>
    </location>
</feature>
<dbReference type="FunFam" id="3.30.160.60:FF:000100">
    <property type="entry name" value="Zinc finger 45-like"/>
    <property type="match status" value="1"/>
</dbReference>
<dbReference type="GO" id="GO:0000981">
    <property type="term" value="F:DNA-binding transcription factor activity, RNA polymerase II-specific"/>
    <property type="evidence" value="ECO:0007669"/>
    <property type="project" value="TreeGrafter"/>
</dbReference>
<organism evidence="8 9">
    <name type="scientific">Elysia marginata</name>
    <dbReference type="NCBI Taxonomy" id="1093978"/>
    <lineage>
        <taxon>Eukaryota</taxon>
        <taxon>Metazoa</taxon>
        <taxon>Spiralia</taxon>
        <taxon>Lophotrochozoa</taxon>
        <taxon>Mollusca</taxon>
        <taxon>Gastropoda</taxon>
        <taxon>Heterobranchia</taxon>
        <taxon>Euthyneura</taxon>
        <taxon>Panpulmonata</taxon>
        <taxon>Sacoglossa</taxon>
        <taxon>Placobranchoidea</taxon>
        <taxon>Plakobranchidae</taxon>
        <taxon>Elysia</taxon>
    </lineage>
</organism>
<dbReference type="Pfam" id="PF00096">
    <property type="entry name" value="zf-C2H2"/>
    <property type="match status" value="2"/>
</dbReference>
<dbReference type="InterPro" id="IPR013087">
    <property type="entry name" value="Znf_C2H2_type"/>
</dbReference>
<feature type="domain" description="C2H2-type" evidence="7">
    <location>
        <begin position="75"/>
        <end position="103"/>
    </location>
</feature>
<keyword evidence="3 6" id="KW-0863">Zinc-finger</keyword>
<name>A0AAV4HMJ7_9GAST</name>
<evidence type="ECO:0000313" key="8">
    <source>
        <dbReference type="EMBL" id="GFR98416.1"/>
    </source>
</evidence>
<dbReference type="GO" id="GO:0008270">
    <property type="term" value="F:zinc ion binding"/>
    <property type="evidence" value="ECO:0007669"/>
    <property type="project" value="UniProtKB-KW"/>
</dbReference>
<sequence>MSHAHQLRQPHSGQDFYRNVCQECGIDFDDALNFQQHMITVHDRHMPHMCTICRRCYGSSTGLRHHLRLHYGKVFTCPVCDATFSQSSSMKRHLKSAHISNQCPNCQGVFKIGDDYNAHVLNCV</sequence>
<evidence type="ECO:0000256" key="4">
    <source>
        <dbReference type="ARBA" id="ARBA00022833"/>
    </source>
</evidence>
<dbReference type="PANTHER" id="PTHR24388">
    <property type="entry name" value="ZINC FINGER PROTEIN"/>
    <property type="match status" value="1"/>
</dbReference>
<evidence type="ECO:0000256" key="5">
    <source>
        <dbReference type="ARBA" id="ARBA00023242"/>
    </source>
</evidence>
<dbReference type="InterPro" id="IPR036236">
    <property type="entry name" value="Znf_C2H2_sf"/>
</dbReference>
<dbReference type="InterPro" id="IPR050527">
    <property type="entry name" value="Snail/Krueppel_Znf"/>
</dbReference>